<dbReference type="GO" id="GO:0003700">
    <property type="term" value="F:DNA-binding transcription factor activity"/>
    <property type="evidence" value="ECO:0007669"/>
    <property type="project" value="TreeGrafter"/>
</dbReference>
<evidence type="ECO:0000256" key="1">
    <source>
        <dbReference type="ARBA" id="ARBA00023125"/>
    </source>
</evidence>
<dbReference type="PANTHER" id="PTHR30055">
    <property type="entry name" value="HTH-TYPE TRANSCRIPTIONAL REGULATOR RUTR"/>
    <property type="match status" value="1"/>
</dbReference>
<organism evidence="4 5">
    <name type="scientific">Gordonia insulae</name>
    <dbReference type="NCBI Taxonomy" id="2420509"/>
    <lineage>
        <taxon>Bacteria</taxon>
        <taxon>Bacillati</taxon>
        <taxon>Actinomycetota</taxon>
        <taxon>Actinomycetes</taxon>
        <taxon>Mycobacteriales</taxon>
        <taxon>Gordoniaceae</taxon>
        <taxon>Gordonia</taxon>
    </lineage>
</organism>
<protein>
    <submittedName>
        <fullName evidence="4">Mycofactocin biosynthesis transcriptional regulator MftR</fullName>
    </submittedName>
</protein>
<keyword evidence="5" id="KW-1185">Reference proteome</keyword>
<name>A0A3G8JV21_9ACTN</name>
<accession>A0A3G8JV21</accession>
<dbReference type="PROSITE" id="PS50977">
    <property type="entry name" value="HTH_TETR_2"/>
    <property type="match status" value="1"/>
</dbReference>
<sequence>MPVDSEMFPQTAPEPLPARSSAILTIMSSTIETAPDDPADFRVHVVAESIRLFSEQGYESTTVEQIAAAAGISRRTFFRQFGAKEDVIFADHEALLAQVAAHLDTADDDPWVAVCTAAERVFLHFRDTRELAVRRFQVVQESPALRDRELVTTYRYQRLFEDFLRPRLPAESPARVVAYAAAVTGAHNYLLRSMIRGDVDATIDRLRAELDRVRAGFMASPGVPQSASAEVGGVVTVVTYPAGTAPDEIARRVREQLRADRRDGRQ</sequence>
<dbReference type="Proteomes" id="UP000271469">
    <property type="component" value="Chromosome"/>
</dbReference>
<dbReference type="KEGG" id="gom:D7316_04612"/>
<dbReference type="PRINTS" id="PR00455">
    <property type="entry name" value="HTHTETR"/>
</dbReference>
<dbReference type="SUPFAM" id="SSF46689">
    <property type="entry name" value="Homeodomain-like"/>
    <property type="match status" value="1"/>
</dbReference>
<dbReference type="InterPro" id="IPR050109">
    <property type="entry name" value="HTH-type_TetR-like_transc_reg"/>
</dbReference>
<dbReference type="EMBL" id="CP033972">
    <property type="protein sequence ID" value="AZG48000.1"/>
    <property type="molecule type" value="Genomic_DNA"/>
</dbReference>
<dbReference type="GO" id="GO:0000976">
    <property type="term" value="F:transcription cis-regulatory region binding"/>
    <property type="evidence" value="ECO:0007669"/>
    <property type="project" value="TreeGrafter"/>
</dbReference>
<dbReference type="Pfam" id="PF00440">
    <property type="entry name" value="TetR_N"/>
    <property type="match status" value="1"/>
</dbReference>
<evidence type="ECO:0000256" key="2">
    <source>
        <dbReference type="PROSITE-ProRule" id="PRU00335"/>
    </source>
</evidence>
<reference evidence="4 5" key="1">
    <citation type="submission" date="2018-11" db="EMBL/GenBank/DDBJ databases">
        <title>Gordonia insulae sp. nov., isolated from an island soil.</title>
        <authorList>
            <person name="Kim Y.S."/>
            <person name="Kim S.B."/>
        </authorList>
    </citation>
    <scope>NUCLEOTIDE SEQUENCE [LARGE SCALE GENOMIC DNA]</scope>
    <source>
        <strain evidence="4 5">MMS17-SY073</strain>
    </source>
</reference>
<gene>
    <name evidence="4" type="primary">mftR_4</name>
    <name evidence="4" type="ORF">D7316_04612</name>
</gene>
<evidence type="ECO:0000313" key="5">
    <source>
        <dbReference type="Proteomes" id="UP000271469"/>
    </source>
</evidence>
<evidence type="ECO:0000313" key="4">
    <source>
        <dbReference type="EMBL" id="AZG48000.1"/>
    </source>
</evidence>
<feature type="domain" description="HTH tetR-type" evidence="3">
    <location>
        <begin position="39"/>
        <end position="99"/>
    </location>
</feature>
<dbReference type="InterPro" id="IPR001647">
    <property type="entry name" value="HTH_TetR"/>
</dbReference>
<keyword evidence="1 2" id="KW-0238">DNA-binding</keyword>
<evidence type="ECO:0000259" key="3">
    <source>
        <dbReference type="PROSITE" id="PS50977"/>
    </source>
</evidence>
<dbReference type="PANTHER" id="PTHR30055:SF226">
    <property type="entry name" value="HTH-TYPE TRANSCRIPTIONAL REGULATOR PKSA"/>
    <property type="match status" value="1"/>
</dbReference>
<dbReference type="Gene3D" id="1.10.357.10">
    <property type="entry name" value="Tetracycline Repressor, domain 2"/>
    <property type="match status" value="1"/>
</dbReference>
<dbReference type="AlphaFoldDB" id="A0A3G8JV21"/>
<feature type="DNA-binding region" description="H-T-H motif" evidence="2">
    <location>
        <begin position="62"/>
        <end position="81"/>
    </location>
</feature>
<dbReference type="InterPro" id="IPR009057">
    <property type="entry name" value="Homeodomain-like_sf"/>
</dbReference>
<proteinExistence type="predicted"/>